<dbReference type="AlphaFoldDB" id="A0A9D7QNT8"/>
<organism evidence="2 3">
    <name type="scientific">Candidatus Dechloromonas phosphorivorans</name>
    <dbReference type="NCBI Taxonomy" id="2899244"/>
    <lineage>
        <taxon>Bacteria</taxon>
        <taxon>Pseudomonadati</taxon>
        <taxon>Pseudomonadota</taxon>
        <taxon>Betaproteobacteria</taxon>
        <taxon>Rhodocyclales</taxon>
        <taxon>Azonexaceae</taxon>
        <taxon>Dechloromonas</taxon>
    </lineage>
</organism>
<keyword evidence="1" id="KW-0472">Membrane</keyword>
<feature type="transmembrane region" description="Helical" evidence="1">
    <location>
        <begin position="85"/>
        <end position="103"/>
    </location>
</feature>
<protein>
    <recommendedName>
        <fullName evidence="4">Transmembrane protein</fullName>
    </recommendedName>
</protein>
<keyword evidence="1" id="KW-0812">Transmembrane</keyword>
<feature type="transmembrane region" description="Helical" evidence="1">
    <location>
        <begin position="139"/>
        <end position="158"/>
    </location>
</feature>
<dbReference type="EMBL" id="JADKBR010000017">
    <property type="protein sequence ID" value="MBK8891320.1"/>
    <property type="molecule type" value="Genomic_DNA"/>
</dbReference>
<dbReference type="Proteomes" id="UP000808146">
    <property type="component" value="Unassembled WGS sequence"/>
</dbReference>
<reference evidence="2" key="1">
    <citation type="submission" date="2020-10" db="EMBL/GenBank/DDBJ databases">
        <title>Connecting structure to function with the recovery of over 1000 high-quality activated sludge metagenome-assembled genomes encoding full-length rRNA genes using long-read sequencing.</title>
        <authorList>
            <person name="Singleton C.M."/>
            <person name="Petriglieri F."/>
            <person name="Kristensen J.M."/>
            <person name="Kirkegaard R.H."/>
            <person name="Michaelsen T.Y."/>
            <person name="Andersen M.H."/>
            <person name="Karst S.M."/>
            <person name="Dueholm M.S."/>
            <person name="Nielsen P.H."/>
            <person name="Albertsen M."/>
        </authorList>
    </citation>
    <scope>NUCLEOTIDE SEQUENCE</scope>
    <source>
        <strain evidence="2">OdNE_18-Q3-R46-58_BAT3C.305</strain>
    </source>
</reference>
<evidence type="ECO:0008006" key="4">
    <source>
        <dbReference type="Google" id="ProtNLM"/>
    </source>
</evidence>
<name>A0A9D7QNT8_9RHOO</name>
<feature type="transmembrane region" description="Helical" evidence="1">
    <location>
        <begin position="35"/>
        <end position="53"/>
    </location>
</feature>
<accession>A0A9D7QNT8</accession>
<feature type="transmembrane region" description="Helical" evidence="1">
    <location>
        <begin position="60"/>
        <end position="79"/>
    </location>
</feature>
<keyword evidence="1" id="KW-1133">Transmembrane helix</keyword>
<proteinExistence type="predicted"/>
<evidence type="ECO:0000256" key="1">
    <source>
        <dbReference type="SAM" id="Phobius"/>
    </source>
</evidence>
<evidence type="ECO:0000313" key="2">
    <source>
        <dbReference type="EMBL" id="MBK8891320.1"/>
    </source>
</evidence>
<gene>
    <name evidence="2" type="ORF">IPN75_13660</name>
</gene>
<evidence type="ECO:0000313" key="3">
    <source>
        <dbReference type="Proteomes" id="UP000808146"/>
    </source>
</evidence>
<comment type="caution">
    <text evidence="2">The sequence shown here is derived from an EMBL/GenBank/DDBJ whole genome shotgun (WGS) entry which is preliminary data.</text>
</comment>
<sequence>MPPGPLVRALALFALMAAWAWLAHQGSAGEGDPDFSAALAALPIVAIAVLFLWRVGKPLWIVVGGLTLFAFLAWLWPALRENVALLYYVQHVGTNLVLATLFGRSLFGPREALVTQFARTVHLGVISVAKERYTRQVTIAWTVFFLAMALVSTALFWLAPLAAWSVFANLLALPLIVLMFVVEHGFRHRILPPGERSSVADTFRGYRAAMQRRHSDSLAKHP</sequence>
<feature type="transmembrane region" description="Helical" evidence="1">
    <location>
        <begin position="164"/>
        <end position="182"/>
    </location>
</feature>